<evidence type="ECO:0000313" key="2">
    <source>
        <dbReference type="Proteomes" id="UP000323506"/>
    </source>
</evidence>
<dbReference type="AlphaFoldDB" id="A0A5D2C0B5"/>
<gene>
    <name evidence="1" type="ORF">ES288_D07G156200v1</name>
</gene>
<dbReference type="EMBL" id="CM017707">
    <property type="protein sequence ID" value="TYG61532.1"/>
    <property type="molecule type" value="Genomic_DNA"/>
</dbReference>
<proteinExistence type="predicted"/>
<keyword evidence="2" id="KW-1185">Reference proteome</keyword>
<evidence type="ECO:0000313" key="1">
    <source>
        <dbReference type="EMBL" id="TYG61532.1"/>
    </source>
</evidence>
<organism evidence="1 2">
    <name type="scientific">Gossypium darwinii</name>
    <name type="common">Darwin's cotton</name>
    <name type="synonym">Gossypium barbadense var. darwinii</name>
    <dbReference type="NCBI Taxonomy" id="34276"/>
    <lineage>
        <taxon>Eukaryota</taxon>
        <taxon>Viridiplantae</taxon>
        <taxon>Streptophyta</taxon>
        <taxon>Embryophyta</taxon>
        <taxon>Tracheophyta</taxon>
        <taxon>Spermatophyta</taxon>
        <taxon>Magnoliopsida</taxon>
        <taxon>eudicotyledons</taxon>
        <taxon>Gunneridae</taxon>
        <taxon>Pentapetalae</taxon>
        <taxon>rosids</taxon>
        <taxon>malvids</taxon>
        <taxon>Malvales</taxon>
        <taxon>Malvaceae</taxon>
        <taxon>Malvoideae</taxon>
        <taxon>Gossypium</taxon>
    </lineage>
</organism>
<name>A0A5D2C0B5_GOSDA</name>
<dbReference type="Proteomes" id="UP000323506">
    <property type="component" value="Chromosome D07"/>
</dbReference>
<accession>A0A5D2C0B5</accession>
<reference evidence="1 2" key="1">
    <citation type="submission" date="2019-06" db="EMBL/GenBank/DDBJ databases">
        <title>WGS assembly of Gossypium darwinii.</title>
        <authorList>
            <person name="Chen Z.J."/>
            <person name="Sreedasyam A."/>
            <person name="Ando A."/>
            <person name="Song Q."/>
            <person name="De L."/>
            <person name="Hulse-Kemp A."/>
            <person name="Ding M."/>
            <person name="Ye W."/>
            <person name="Kirkbride R."/>
            <person name="Jenkins J."/>
            <person name="Plott C."/>
            <person name="Lovell J."/>
            <person name="Lin Y.-M."/>
            <person name="Vaughn R."/>
            <person name="Liu B."/>
            <person name="Li W."/>
            <person name="Simpson S."/>
            <person name="Scheffler B."/>
            <person name="Saski C."/>
            <person name="Grover C."/>
            <person name="Hu G."/>
            <person name="Conover J."/>
            <person name="Carlson J."/>
            <person name="Shu S."/>
            <person name="Boston L."/>
            <person name="Williams M."/>
            <person name="Peterson D."/>
            <person name="Mcgee K."/>
            <person name="Jones D."/>
            <person name="Wendel J."/>
            <person name="Stelly D."/>
            <person name="Grimwood J."/>
            <person name="Schmutz J."/>
        </authorList>
    </citation>
    <scope>NUCLEOTIDE SEQUENCE [LARGE SCALE GENOMIC DNA]</scope>
    <source>
        <strain evidence="1">1808015.09</strain>
    </source>
</reference>
<protein>
    <submittedName>
        <fullName evidence="1">Uncharacterized protein</fullName>
    </submittedName>
</protein>
<sequence length="102" mass="11511">MSGMCPKIAWKFDMKLISFLPFPQFLLIFFFSHSSSLNPSQHLAHATMISLFFVPKMASNCCSPLPLLNPSIRFLEKFPKSHKNGINCNTPNFGLGFEQGNK</sequence>